<keyword evidence="8" id="KW-0472">Membrane</keyword>
<dbReference type="GO" id="GO:0015628">
    <property type="term" value="P:protein secretion by the type II secretion system"/>
    <property type="evidence" value="ECO:0007669"/>
    <property type="project" value="InterPro"/>
</dbReference>
<evidence type="ECO:0000256" key="10">
    <source>
        <dbReference type="ARBA" id="ARBA00030775"/>
    </source>
</evidence>
<proteinExistence type="inferred from homology"/>
<dbReference type="GO" id="GO:0015627">
    <property type="term" value="C:type II protein secretion system complex"/>
    <property type="evidence" value="ECO:0007669"/>
    <property type="project" value="InterPro"/>
</dbReference>
<reference evidence="11 12" key="1">
    <citation type="journal article" date="2018" name="Nat. Biotechnol.">
        <title>A standardized bacterial taxonomy based on genome phylogeny substantially revises the tree of life.</title>
        <authorList>
            <person name="Parks D.H."/>
            <person name="Chuvochina M."/>
            <person name="Waite D.W."/>
            <person name="Rinke C."/>
            <person name="Skarshewski A."/>
            <person name="Chaumeil P.A."/>
            <person name="Hugenholtz P."/>
        </authorList>
    </citation>
    <scope>NUCLEOTIDE SEQUENCE [LARGE SCALE GENOMIC DNA]</scope>
    <source>
        <strain evidence="11">UBA9049</strain>
    </source>
</reference>
<organism evidence="11 12">
    <name type="scientific">Marinobacter nauticus</name>
    <name type="common">Marinobacter hydrocarbonoclasticus</name>
    <name type="synonym">Marinobacter aquaeolei</name>
    <dbReference type="NCBI Taxonomy" id="2743"/>
    <lineage>
        <taxon>Bacteria</taxon>
        <taxon>Pseudomonadati</taxon>
        <taxon>Pseudomonadota</taxon>
        <taxon>Gammaproteobacteria</taxon>
        <taxon>Pseudomonadales</taxon>
        <taxon>Marinobacteraceae</taxon>
        <taxon>Marinobacter</taxon>
    </lineage>
</organism>
<dbReference type="Pfam" id="PF12019">
    <property type="entry name" value="GspH"/>
    <property type="match status" value="1"/>
</dbReference>
<dbReference type="AlphaFoldDB" id="A0A350RWB8"/>
<evidence type="ECO:0000256" key="7">
    <source>
        <dbReference type="ARBA" id="ARBA00022989"/>
    </source>
</evidence>
<dbReference type="RefSeq" id="WP_014420604.1">
    <property type="nucleotide sequence ID" value="NZ_CAJXYA010000046.1"/>
</dbReference>
<gene>
    <name evidence="11" type="ORF">DCF82_17265</name>
</gene>
<dbReference type="InterPro" id="IPR022346">
    <property type="entry name" value="T2SS_GspH"/>
</dbReference>
<keyword evidence="3" id="KW-1003">Cell membrane</keyword>
<dbReference type="InterPro" id="IPR045584">
    <property type="entry name" value="Pilin-like"/>
</dbReference>
<dbReference type="PROSITE" id="PS00409">
    <property type="entry name" value="PROKAR_NTER_METHYL"/>
    <property type="match status" value="1"/>
</dbReference>
<evidence type="ECO:0000313" key="11">
    <source>
        <dbReference type="EMBL" id="HAC29534.1"/>
    </source>
</evidence>
<comment type="similarity">
    <text evidence="9">Belongs to the GSP H family.</text>
</comment>
<dbReference type="Pfam" id="PF07963">
    <property type="entry name" value="N_methyl"/>
    <property type="match status" value="1"/>
</dbReference>
<evidence type="ECO:0000313" key="12">
    <source>
        <dbReference type="Proteomes" id="UP000261325"/>
    </source>
</evidence>
<keyword evidence="4" id="KW-0488">Methylation</keyword>
<evidence type="ECO:0000256" key="9">
    <source>
        <dbReference type="ARBA" id="ARBA00025772"/>
    </source>
</evidence>
<dbReference type="GeneID" id="31820248"/>
<dbReference type="Gene3D" id="3.55.40.10">
    <property type="entry name" value="minor pseudopilin epsh domain"/>
    <property type="match status" value="1"/>
</dbReference>
<dbReference type="InterPro" id="IPR012902">
    <property type="entry name" value="N_methyl_site"/>
</dbReference>
<dbReference type="Proteomes" id="UP000261325">
    <property type="component" value="Unassembled WGS sequence"/>
</dbReference>
<evidence type="ECO:0000256" key="2">
    <source>
        <dbReference type="ARBA" id="ARBA00021549"/>
    </source>
</evidence>
<evidence type="ECO:0000256" key="6">
    <source>
        <dbReference type="ARBA" id="ARBA00022692"/>
    </source>
</evidence>
<comment type="caution">
    <text evidence="11">The sequence shown here is derived from an EMBL/GenBank/DDBJ whole genome shotgun (WGS) entry which is preliminary data.</text>
</comment>
<protein>
    <recommendedName>
        <fullName evidence="2">Type II secretion system protein H</fullName>
    </recommendedName>
    <alternativeName>
        <fullName evidence="10">General secretion pathway protein H</fullName>
    </alternativeName>
</protein>
<evidence type="ECO:0000256" key="3">
    <source>
        <dbReference type="ARBA" id="ARBA00022475"/>
    </source>
</evidence>
<evidence type="ECO:0000256" key="1">
    <source>
        <dbReference type="ARBA" id="ARBA00004377"/>
    </source>
</evidence>
<evidence type="ECO:0000256" key="5">
    <source>
        <dbReference type="ARBA" id="ARBA00022519"/>
    </source>
</evidence>
<dbReference type="GO" id="GO:0005886">
    <property type="term" value="C:plasma membrane"/>
    <property type="evidence" value="ECO:0007669"/>
    <property type="project" value="UniProtKB-SubCell"/>
</dbReference>
<accession>A0A350RWB8</accession>
<comment type="subcellular location">
    <subcellularLocation>
        <location evidence="1">Cell inner membrane</location>
        <topology evidence="1">Single-pass membrane protein</topology>
    </subcellularLocation>
</comment>
<sequence>MRNRTAGFTLIELMVTMVILALVATIAIPGFGRLIDNNRLVSGTNLLVSSIKLARSEAIKRGENVTLSTDGGLDSGWCVHEGGAAGDCTNNQIRVFEAPGNLTYTESAADIVFDRRGFLVPQAAQTFTVAPVGCAAGDIRFRTIRISPVGRTEVEDGVCP</sequence>
<dbReference type="SUPFAM" id="SSF54523">
    <property type="entry name" value="Pili subunits"/>
    <property type="match status" value="1"/>
</dbReference>
<keyword evidence="6" id="KW-0812">Transmembrane</keyword>
<keyword evidence="5" id="KW-0997">Cell inner membrane</keyword>
<evidence type="ECO:0000256" key="8">
    <source>
        <dbReference type="ARBA" id="ARBA00023136"/>
    </source>
</evidence>
<evidence type="ECO:0000256" key="4">
    <source>
        <dbReference type="ARBA" id="ARBA00022481"/>
    </source>
</evidence>
<keyword evidence="7" id="KW-1133">Transmembrane helix</keyword>
<dbReference type="EMBL" id="DLYI01000228">
    <property type="protein sequence ID" value="HAC29534.1"/>
    <property type="molecule type" value="Genomic_DNA"/>
</dbReference>
<name>A0A350RWB8_MARNT</name>
<dbReference type="NCBIfam" id="TIGR02532">
    <property type="entry name" value="IV_pilin_GFxxxE"/>
    <property type="match status" value="1"/>
</dbReference>